<dbReference type="Proteomes" id="UP001596956">
    <property type="component" value="Unassembled WGS sequence"/>
</dbReference>
<evidence type="ECO:0000313" key="2">
    <source>
        <dbReference type="EMBL" id="MFD0803216.1"/>
    </source>
</evidence>
<feature type="transmembrane region" description="Helical" evidence="1">
    <location>
        <begin position="59"/>
        <end position="81"/>
    </location>
</feature>
<gene>
    <name evidence="2" type="ORF">ACFQZU_18090</name>
</gene>
<proteinExistence type="predicted"/>
<dbReference type="EMBL" id="JBHTHR010000782">
    <property type="protein sequence ID" value="MFD0803216.1"/>
    <property type="molecule type" value="Genomic_DNA"/>
</dbReference>
<organism evidence="2 3">
    <name type="scientific">Streptomonospora algeriensis</name>
    <dbReference type="NCBI Taxonomy" id="995084"/>
    <lineage>
        <taxon>Bacteria</taxon>
        <taxon>Bacillati</taxon>
        <taxon>Actinomycetota</taxon>
        <taxon>Actinomycetes</taxon>
        <taxon>Streptosporangiales</taxon>
        <taxon>Nocardiopsidaceae</taxon>
        <taxon>Streptomonospora</taxon>
    </lineage>
</organism>
<evidence type="ECO:0000313" key="3">
    <source>
        <dbReference type="Proteomes" id="UP001596956"/>
    </source>
</evidence>
<keyword evidence="1" id="KW-1133">Transmembrane helix</keyword>
<sequence length="85" mass="8798">VGGAADAVVGLLPAQVGDRWWSPVVLAVVLVLLGRTSAGRRRARTRLTAYRLAVAGSALMLLVVFSTGLLMVGAGVLIPLYNLLG</sequence>
<name>A0ABW3BIP4_9ACTN</name>
<accession>A0ABW3BIP4</accession>
<evidence type="ECO:0000256" key="1">
    <source>
        <dbReference type="SAM" id="Phobius"/>
    </source>
</evidence>
<keyword evidence="2" id="KW-0808">Transferase</keyword>
<keyword evidence="3" id="KW-1185">Reference proteome</keyword>
<feature type="transmembrane region" description="Helical" evidence="1">
    <location>
        <begin position="20"/>
        <end position="38"/>
    </location>
</feature>
<dbReference type="GO" id="GO:0004674">
    <property type="term" value="F:protein serine/threonine kinase activity"/>
    <property type="evidence" value="ECO:0007669"/>
    <property type="project" value="UniProtKB-KW"/>
</dbReference>
<protein>
    <submittedName>
        <fullName evidence="2">Serine/threonine protein kinase</fullName>
    </submittedName>
</protein>
<keyword evidence="2" id="KW-0723">Serine/threonine-protein kinase</keyword>
<reference evidence="3" key="1">
    <citation type="journal article" date="2019" name="Int. J. Syst. Evol. Microbiol.">
        <title>The Global Catalogue of Microorganisms (GCM) 10K type strain sequencing project: providing services to taxonomists for standard genome sequencing and annotation.</title>
        <authorList>
            <consortium name="The Broad Institute Genomics Platform"/>
            <consortium name="The Broad Institute Genome Sequencing Center for Infectious Disease"/>
            <person name="Wu L."/>
            <person name="Ma J."/>
        </authorList>
    </citation>
    <scope>NUCLEOTIDE SEQUENCE [LARGE SCALE GENOMIC DNA]</scope>
    <source>
        <strain evidence="3">CCUG 63369</strain>
    </source>
</reference>
<keyword evidence="1" id="KW-0812">Transmembrane</keyword>
<feature type="non-terminal residue" evidence="2">
    <location>
        <position position="1"/>
    </location>
</feature>
<keyword evidence="1" id="KW-0472">Membrane</keyword>
<keyword evidence="2" id="KW-0418">Kinase</keyword>
<comment type="caution">
    <text evidence="2">The sequence shown here is derived from an EMBL/GenBank/DDBJ whole genome shotgun (WGS) entry which is preliminary data.</text>
</comment>